<dbReference type="Proteomes" id="UP000276133">
    <property type="component" value="Unassembled WGS sequence"/>
</dbReference>
<dbReference type="InterPro" id="IPR043504">
    <property type="entry name" value="Peptidase_S1_PA_chymotrypsin"/>
</dbReference>
<organism evidence="2 3">
    <name type="scientific">Brachionus plicatilis</name>
    <name type="common">Marine rotifer</name>
    <name type="synonym">Brachionus muelleri</name>
    <dbReference type="NCBI Taxonomy" id="10195"/>
    <lineage>
        <taxon>Eukaryota</taxon>
        <taxon>Metazoa</taxon>
        <taxon>Spiralia</taxon>
        <taxon>Gnathifera</taxon>
        <taxon>Rotifera</taxon>
        <taxon>Eurotatoria</taxon>
        <taxon>Monogononta</taxon>
        <taxon>Pseudotrocha</taxon>
        <taxon>Ploima</taxon>
        <taxon>Brachionidae</taxon>
        <taxon>Brachionus</taxon>
    </lineage>
</organism>
<sequence>MINNSVLTSYIINFSTRLQSIKLSGYTSPSGPTSSDILFQTTMQIYENSTICPIIPNLHYCAFDASSKESNTCFGDSGGPLMYSSNGKWYLYGLTSFGFTDSSGNCLNTRSSYFTKVPRYLEWISANMNSSGNNDSNAWLICLIIINGLILNA</sequence>
<evidence type="ECO:0000259" key="1">
    <source>
        <dbReference type="PROSITE" id="PS50240"/>
    </source>
</evidence>
<dbReference type="InterPro" id="IPR033116">
    <property type="entry name" value="TRYPSIN_SER"/>
</dbReference>
<dbReference type="GO" id="GO:0006508">
    <property type="term" value="P:proteolysis"/>
    <property type="evidence" value="ECO:0007669"/>
    <property type="project" value="InterPro"/>
</dbReference>
<dbReference type="GO" id="GO:0004252">
    <property type="term" value="F:serine-type endopeptidase activity"/>
    <property type="evidence" value="ECO:0007669"/>
    <property type="project" value="InterPro"/>
</dbReference>
<name>A0A3M7T235_BRAPC</name>
<protein>
    <submittedName>
        <fullName evidence="2">Chymotrypsinogen B</fullName>
    </submittedName>
</protein>
<keyword evidence="3" id="KW-1185">Reference proteome</keyword>
<dbReference type="STRING" id="10195.A0A3M7T235"/>
<dbReference type="InterPro" id="IPR009003">
    <property type="entry name" value="Peptidase_S1_PA"/>
</dbReference>
<accession>A0A3M7T235</accession>
<comment type="caution">
    <text evidence="2">The sequence shown here is derived from an EMBL/GenBank/DDBJ whole genome shotgun (WGS) entry which is preliminary data.</text>
</comment>
<dbReference type="EMBL" id="REGN01000437">
    <property type="protein sequence ID" value="RNA41910.1"/>
    <property type="molecule type" value="Genomic_DNA"/>
</dbReference>
<evidence type="ECO:0000313" key="3">
    <source>
        <dbReference type="Proteomes" id="UP000276133"/>
    </source>
</evidence>
<proteinExistence type="predicted"/>
<dbReference type="Pfam" id="PF00089">
    <property type="entry name" value="Trypsin"/>
    <property type="match status" value="1"/>
</dbReference>
<dbReference type="InterPro" id="IPR001254">
    <property type="entry name" value="Trypsin_dom"/>
</dbReference>
<evidence type="ECO:0000313" key="2">
    <source>
        <dbReference type="EMBL" id="RNA41910.1"/>
    </source>
</evidence>
<dbReference type="SUPFAM" id="SSF50494">
    <property type="entry name" value="Trypsin-like serine proteases"/>
    <property type="match status" value="1"/>
</dbReference>
<dbReference type="Gene3D" id="2.40.10.10">
    <property type="entry name" value="Trypsin-like serine proteases"/>
    <property type="match status" value="1"/>
</dbReference>
<reference evidence="2 3" key="1">
    <citation type="journal article" date="2018" name="Sci. Rep.">
        <title>Genomic signatures of local adaptation to the degree of environmental predictability in rotifers.</title>
        <authorList>
            <person name="Franch-Gras L."/>
            <person name="Hahn C."/>
            <person name="Garcia-Roger E.M."/>
            <person name="Carmona M.J."/>
            <person name="Serra M."/>
            <person name="Gomez A."/>
        </authorList>
    </citation>
    <scope>NUCLEOTIDE SEQUENCE [LARGE SCALE GENOMIC DNA]</scope>
    <source>
        <strain evidence="2">HYR1</strain>
    </source>
</reference>
<dbReference type="InterPro" id="IPR051333">
    <property type="entry name" value="CLIP_Serine_Protease"/>
</dbReference>
<dbReference type="AlphaFoldDB" id="A0A3M7T235"/>
<feature type="domain" description="Peptidase S1" evidence="1">
    <location>
        <begin position="1"/>
        <end position="129"/>
    </location>
</feature>
<dbReference type="OrthoDB" id="5565075at2759"/>
<dbReference type="PANTHER" id="PTHR24260:SF132">
    <property type="entry name" value="PEPTIDASE S1 DOMAIN-CONTAINING PROTEIN"/>
    <property type="match status" value="1"/>
</dbReference>
<gene>
    <name evidence="2" type="ORF">BpHYR1_019994</name>
</gene>
<dbReference type="PROSITE" id="PS50240">
    <property type="entry name" value="TRYPSIN_DOM"/>
    <property type="match status" value="1"/>
</dbReference>
<dbReference type="PROSITE" id="PS00135">
    <property type="entry name" value="TRYPSIN_SER"/>
    <property type="match status" value="1"/>
</dbReference>
<dbReference type="PANTHER" id="PTHR24260">
    <property type="match status" value="1"/>
</dbReference>